<evidence type="ECO:0008006" key="4">
    <source>
        <dbReference type="Google" id="ProtNLM"/>
    </source>
</evidence>
<evidence type="ECO:0000256" key="1">
    <source>
        <dbReference type="SAM" id="SignalP"/>
    </source>
</evidence>
<gene>
    <name evidence="2" type="ORF">DUPY_43620</name>
</gene>
<keyword evidence="1" id="KW-0732">Signal</keyword>
<dbReference type="OrthoDB" id="5296954at2"/>
<dbReference type="RefSeq" id="WP_070251041.1">
    <property type="nucleotide sequence ID" value="NZ_LROM01000125.1"/>
</dbReference>
<comment type="caution">
    <text evidence="2">The sequence shown here is derived from an EMBL/GenBank/DDBJ whole genome shotgun (WGS) entry which is preliminary data.</text>
</comment>
<proteinExistence type="predicted"/>
<dbReference type="EMBL" id="LROM01000125">
    <property type="protein sequence ID" value="OEZ95353.1"/>
    <property type="molecule type" value="Genomic_DNA"/>
</dbReference>
<name>A0A1E7WCM8_9BURK</name>
<evidence type="ECO:0000313" key="3">
    <source>
        <dbReference type="Proteomes" id="UP000175989"/>
    </source>
</evidence>
<feature type="chain" id="PRO_5009206812" description="Lipoprotein" evidence="1">
    <location>
        <begin position="23"/>
        <end position="182"/>
    </location>
</feature>
<reference evidence="3" key="1">
    <citation type="journal article" date="2016" name="Front. Microbiol.">
        <title>Molecular Keys to the Janthinobacterium and Duganella spp. Interaction with the Plant Pathogen Fusarium graminearum.</title>
        <authorList>
            <person name="Haack F.S."/>
            <person name="Poehlein A."/>
            <person name="Kroger C."/>
            <person name="Voigt C.A."/>
            <person name="Piepenbring M."/>
            <person name="Bode H.B."/>
            <person name="Daniel R."/>
            <person name="Schafer W."/>
            <person name="Streit W.R."/>
        </authorList>
    </citation>
    <scope>NUCLEOTIDE SEQUENCE [LARGE SCALE GENOMIC DNA]</scope>
    <source>
        <strain evidence="3">T54</strain>
    </source>
</reference>
<feature type="signal peptide" evidence="1">
    <location>
        <begin position="1"/>
        <end position="22"/>
    </location>
</feature>
<evidence type="ECO:0000313" key="2">
    <source>
        <dbReference type="EMBL" id="OEZ95353.1"/>
    </source>
</evidence>
<dbReference type="PATRIC" id="fig|762836.4.peg.4490"/>
<sequence>MKKPLIAASLAALLAGSLAGCAGPDVQHYKNVAPKLDVARYFAGTTDAWGMFQRRNGEVVKRFHVTITGTGDDQAFTLDERFRYDDGTTEQRVWKLTRAADGGWIGRAGDVRGEAKGEVAGNALRWQYTLMLPVDGTTWAMSMDDWMFLIDDCTMINRASMSKLGVEVGQVTLTFRRRACAP</sequence>
<dbReference type="PROSITE" id="PS51257">
    <property type="entry name" value="PROKAR_LIPOPROTEIN"/>
    <property type="match status" value="1"/>
</dbReference>
<protein>
    <recommendedName>
        <fullName evidence="4">Lipoprotein</fullName>
    </recommendedName>
</protein>
<organism evidence="2 3">
    <name type="scientific">Duganella phyllosphaerae</name>
    <dbReference type="NCBI Taxonomy" id="762836"/>
    <lineage>
        <taxon>Bacteria</taxon>
        <taxon>Pseudomonadati</taxon>
        <taxon>Pseudomonadota</taxon>
        <taxon>Betaproteobacteria</taxon>
        <taxon>Burkholderiales</taxon>
        <taxon>Oxalobacteraceae</taxon>
        <taxon>Telluria group</taxon>
        <taxon>Duganella</taxon>
    </lineage>
</organism>
<dbReference type="InterPro" id="IPR024409">
    <property type="entry name" value="DUF3833"/>
</dbReference>
<accession>A0A1E7WCM8</accession>
<dbReference type="Proteomes" id="UP000175989">
    <property type="component" value="Unassembled WGS sequence"/>
</dbReference>
<dbReference type="AlphaFoldDB" id="A0A1E7WCM8"/>
<dbReference type="Pfam" id="PF12915">
    <property type="entry name" value="DUF3833"/>
    <property type="match status" value="1"/>
</dbReference>
<keyword evidence="3" id="KW-1185">Reference proteome</keyword>